<protein>
    <recommendedName>
        <fullName evidence="1">AB hydrolase-1 domain-containing protein</fullName>
    </recommendedName>
</protein>
<dbReference type="SUPFAM" id="SSF53474">
    <property type="entry name" value="alpha/beta-Hydrolases"/>
    <property type="match status" value="1"/>
</dbReference>
<keyword evidence="3" id="KW-1185">Reference proteome</keyword>
<dbReference type="EMBL" id="BIFT01000001">
    <property type="protein sequence ID" value="GCE26064.1"/>
    <property type="molecule type" value="Genomic_DNA"/>
</dbReference>
<organism evidence="2 3">
    <name type="scientific">Dictyobacter alpinus</name>
    <dbReference type="NCBI Taxonomy" id="2014873"/>
    <lineage>
        <taxon>Bacteria</taxon>
        <taxon>Bacillati</taxon>
        <taxon>Chloroflexota</taxon>
        <taxon>Ktedonobacteria</taxon>
        <taxon>Ktedonobacterales</taxon>
        <taxon>Dictyobacteraceae</taxon>
        <taxon>Dictyobacter</taxon>
    </lineage>
</organism>
<dbReference type="Pfam" id="PF00561">
    <property type="entry name" value="Abhydrolase_1"/>
    <property type="match status" value="1"/>
</dbReference>
<evidence type="ECO:0000313" key="2">
    <source>
        <dbReference type="EMBL" id="GCE26064.1"/>
    </source>
</evidence>
<gene>
    <name evidence="2" type="ORF">KDA_15480</name>
</gene>
<dbReference type="OrthoDB" id="9808398at2"/>
<dbReference type="Proteomes" id="UP000287171">
    <property type="component" value="Unassembled WGS sequence"/>
</dbReference>
<sequence>MAIAKKLFNTSLIVGGALGALALYNKVTETMAGELDTVLTGEERRYPWKYGDMFYEVKGNRDARPVVLIHGFGPGASSYEWRKNIDSLSEQFRVYALDLLGCGLSDHPVIDYDAETYTDLLNDFIREVVGKPAIVVARGLTSAYVIAAAYRRPQLFERLILVGASPTMLQESYPGPLNALQKFVLRTPIVGQFIYNALTSRQAIRRYYDDQGYHNPGLITDELVEYVYTSAHQPDSRHVGAAFLSGHLNLDVHEPLARLQVPVIAVWGREGMLTPAEASSAFKRVNPRVDVRIIDKSITQIQDEQAAQFNNLVREFAGTPVK</sequence>
<dbReference type="PANTHER" id="PTHR46438">
    <property type="entry name" value="ALPHA/BETA-HYDROLASES SUPERFAMILY PROTEIN"/>
    <property type="match status" value="1"/>
</dbReference>
<proteinExistence type="predicted"/>
<accession>A0A402B3X4</accession>
<reference evidence="3" key="1">
    <citation type="submission" date="2018-12" db="EMBL/GenBank/DDBJ databases">
        <title>Tengunoibacter tsumagoiensis gen. nov., sp. nov., Dictyobacter kobayashii sp. nov., D. alpinus sp. nov., and D. joshuensis sp. nov. and description of Dictyobacteraceae fam. nov. within the order Ktedonobacterales isolated from Tengu-no-mugimeshi.</title>
        <authorList>
            <person name="Wang C.M."/>
            <person name="Zheng Y."/>
            <person name="Sakai Y."/>
            <person name="Toyoda A."/>
            <person name="Minakuchi Y."/>
            <person name="Abe K."/>
            <person name="Yokota A."/>
            <person name="Yabe S."/>
        </authorList>
    </citation>
    <scope>NUCLEOTIDE SEQUENCE [LARGE SCALE GENOMIC DNA]</scope>
    <source>
        <strain evidence="3">Uno16</strain>
    </source>
</reference>
<dbReference type="RefSeq" id="WP_126626573.1">
    <property type="nucleotide sequence ID" value="NZ_BIFT01000001.1"/>
</dbReference>
<comment type="caution">
    <text evidence="2">The sequence shown here is derived from an EMBL/GenBank/DDBJ whole genome shotgun (WGS) entry which is preliminary data.</text>
</comment>
<dbReference type="PRINTS" id="PR00111">
    <property type="entry name" value="ABHYDROLASE"/>
</dbReference>
<evidence type="ECO:0000259" key="1">
    <source>
        <dbReference type="Pfam" id="PF00561"/>
    </source>
</evidence>
<feature type="domain" description="AB hydrolase-1" evidence="1">
    <location>
        <begin position="65"/>
        <end position="295"/>
    </location>
</feature>
<name>A0A402B3X4_9CHLR</name>
<dbReference type="AlphaFoldDB" id="A0A402B3X4"/>
<dbReference type="PANTHER" id="PTHR46438:SF2">
    <property type="entry name" value="ALPHA_BETA-HYDROLASES SUPERFAMILY PROTEIN"/>
    <property type="match status" value="1"/>
</dbReference>
<dbReference type="InterPro" id="IPR029058">
    <property type="entry name" value="AB_hydrolase_fold"/>
</dbReference>
<dbReference type="InterPro" id="IPR000073">
    <property type="entry name" value="AB_hydrolase_1"/>
</dbReference>
<dbReference type="Gene3D" id="3.40.50.1820">
    <property type="entry name" value="alpha/beta hydrolase"/>
    <property type="match status" value="1"/>
</dbReference>
<evidence type="ECO:0000313" key="3">
    <source>
        <dbReference type="Proteomes" id="UP000287171"/>
    </source>
</evidence>